<dbReference type="OrthoDB" id="1099889at2"/>
<evidence type="ECO:0000313" key="1">
    <source>
        <dbReference type="EMBL" id="ACU03903.1"/>
    </source>
</evidence>
<dbReference type="eggNOG" id="COG4948">
    <property type="taxonomic scope" value="Bacteria"/>
</dbReference>
<keyword evidence="2" id="KW-1185">Reference proteome</keyword>
<name>C6XUQ3_PEDHD</name>
<dbReference type="Proteomes" id="UP000000852">
    <property type="component" value="Chromosome"/>
</dbReference>
<dbReference type="STRING" id="485917.Phep_1692"/>
<reference evidence="1 2" key="1">
    <citation type="journal article" date="2009" name="Stand. Genomic Sci.">
        <title>Complete genome sequence of Pedobacter heparinus type strain (HIM 762-3).</title>
        <authorList>
            <person name="Han C."/>
            <person name="Spring S."/>
            <person name="Lapidus A."/>
            <person name="Del Rio T.G."/>
            <person name="Tice H."/>
            <person name="Copeland A."/>
            <person name="Cheng J.F."/>
            <person name="Lucas S."/>
            <person name="Chen F."/>
            <person name="Nolan M."/>
            <person name="Bruce D."/>
            <person name="Goodwin L."/>
            <person name="Pitluck S."/>
            <person name="Ivanova N."/>
            <person name="Mavromatis K."/>
            <person name="Mikhailova N."/>
            <person name="Pati A."/>
            <person name="Chen A."/>
            <person name="Palaniappan K."/>
            <person name="Land M."/>
            <person name="Hauser L."/>
            <person name="Chang Y.J."/>
            <person name="Jeffries C.C."/>
            <person name="Saunders E."/>
            <person name="Chertkov O."/>
            <person name="Brettin T."/>
            <person name="Goker M."/>
            <person name="Rohde M."/>
            <person name="Bristow J."/>
            <person name="Eisen J.A."/>
            <person name="Markowitz V."/>
            <person name="Hugenholtz P."/>
            <person name="Kyrpides N.C."/>
            <person name="Klenk H.P."/>
            <person name="Detter J.C."/>
        </authorList>
    </citation>
    <scope>NUCLEOTIDE SEQUENCE [LARGE SCALE GENOMIC DNA]</scope>
    <source>
        <strain evidence="2">ATCC 13125 / DSM 2366 / CIP 104194 / JCM 7457 / NBRC 12017 / NCIMB 9290 / NRRL B-14731 / HIM 762-3</strain>
    </source>
</reference>
<dbReference type="Gene3D" id="3.20.20.120">
    <property type="entry name" value="Enolase-like C-terminal domain"/>
    <property type="match status" value="1"/>
</dbReference>
<dbReference type="KEGG" id="phe:Phep_1692"/>
<sequence length="461" mass="51492">MINRRAFIKNTSLIAAFSGNSFDTLALPATKTMKNIKIIETDADFEREKLVRPFGFKGGYLTELWQVASQLKSDTGISRTGLATQSVLYGDADLFAQHTEAGGNALMFLVVNKALELIKQTPFSNPITLLDTIFPELVAEAKQLTGRSDLNINFVYNALISTDNAAWLIYAAEHNCKTFDEMIPESYQKGLSFRNDKIAIMYQVPYGMPVEDLKVAASEGYFVFKIKTGHPGSQSEMLQKDMEKLSQVHAVLKDLRTSYTPNGKLIYTMDANGRYERKDLLMRYLDHAKKIGAFDHILFYEEPLTEQNEENVSDLGIRIGADESVHNEAGAIRRIEQGYEALVLKGIAKTLSMSVKIAKLAAEREIPCLCADLTVNPILIDWNKNLAARLAPFPGLGMGLMETNGDMNYRNWKNMLSYHPAASASWTKPKNGIFELDEAYYAQSGGIFEPSVHYNALFNKG</sequence>
<dbReference type="AlphaFoldDB" id="C6XUQ3"/>
<organism evidence="1 2">
    <name type="scientific">Pedobacter heparinus (strain ATCC 13125 / DSM 2366 / CIP 104194 / JCM 7457 / NBRC 12017 / NCIMB 9290 / NRRL B-14731 / HIM 762-3)</name>
    <dbReference type="NCBI Taxonomy" id="485917"/>
    <lineage>
        <taxon>Bacteria</taxon>
        <taxon>Pseudomonadati</taxon>
        <taxon>Bacteroidota</taxon>
        <taxon>Sphingobacteriia</taxon>
        <taxon>Sphingobacteriales</taxon>
        <taxon>Sphingobacteriaceae</taxon>
        <taxon>Pedobacter</taxon>
    </lineage>
</organism>
<dbReference type="EMBL" id="CP001681">
    <property type="protein sequence ID" value="ACU03903.1"/>
    <property type="molecule type" value="Genomic_DNA"/>
</dbReference>
<evidence type="ECO:0000313" key="2">
    <source>
        <dbReference type="Proteomes" id="UP000000852"/>
    </source>
</evidence>
<proteinExistence type="predicted"/>
<protein>
    <submittedName>
        <fullName evidence="1">L-alanine-DL-glutamate epimerase</fullName>
    </submittedName>
</protein>
<dbReference type="SUPFAM" id="SSF51604">
    <property type="entry name" value="Enolase C-terminal domain-like"/>
    <property type="match status" value="1"/>
</dbReference>
<accession>C6XUQ3</accession>
<dbReference type="InterPro" id="IPR036849">
    <property type="entry name" value="Enolase-like_C_sf"/>
</dbReference>
<dbReference type="HOGENOM" id="CLU_639204_0_0_10"/>
<gene>
    <name evidence="1" type="ordered locus">Phep_1692</name>
</gene>